<dbReference type="AlphaFoldDB" id="A0A1H3U6W1"/>
<accession>A0A1H3U6W1</accession>
<gene>
    <name evidence="1" type="ORF">I6G47_07880</name>
    <name evidence="2" type="ORF">SAMN05421547_13713</name>
</gene>
<dbReference type="RefSeq" id="WP_016448140.1">
    <property type="nucleotide sequence ID" value="NZ_AP025556.1"/>
</dbReference>
<dbReference type="GeneID" id="94693049"/>
<dbReference type="Proteomes" id="UP000183417">
    <property type="component" value="Unassembled WGS sequence"/>
</dbReference>
<name>A0A1H3U6W1_9BURK</name>
<dbReference type="KEGG" id="dla:I6G47_07880"/>
<protein>
    <submittedName>
        <fullName evidence="2">Uncharacterized protein</fullName>
    </submittedName>
</protein>
<evidence type="ECO:0000313" key="2">
    <source>
        <dbReference type="EMBL" id="SDZ57279.1"/>
    </source>
</evidence>
<organism evidence="2 3">
    <name type="scientific">Delftia lacustris</name>
    <dbReference type="NCBI Taxonomy" id="558537"/>
    <lineage>
        <taxon>Bacteria</taxon>
        <taxon>Pseudomonadati</taxon>
        <taxon>Pseudomonadota</taxon>
        <taxon>Betaproteobacteria</taxon>
        <taxon>Burkholderiales</taxon>
        <taxon>Comamonadaceae</taxon>
        <taxon>Delftia</taxon>
    </lineage>
</organism>
<keyword evidence="4" id="KW-1185">Reference proteome</keyword>
<evidence type="ECO:0000313" key="4">
    <source>
        <dbReference type="Proteomes" id="UP000595064"/>
    </source>
</evidence>
<reference evidence="1 4" key="2">
    <citation type="submission" date="2020-12" db="EMBL/GenBank/DDBJ databases">
        <title>FDA dAtabase for Regulatory Grade micrObial Sequences (FDA-ARGOS): Supporting development and validation of Infectious Disease Dx tests.</title>
        <authorList>
            <person name="Sproer C."/>
            <person name="Gronow S."/>
            <person name="Severitt S."/>
            <person name="Schroder I."/>
            <person name="Tallon L."/>
            <person name="Sadzewicz L."/>
            <person name="Zhao X."/>
            <person name="Boylan J."/>
            <person name="Ott S."/>
            <person name="Bowen H."/>
            <person name="Vavikolanu K."/>
            <person name="Mehta A."/>
            <person name="Aluvathingal J."/>
            <person name="Nadendla S."/>
            <person name="Lowell S."/>
            <person name="Myers T."/>
            <person name="Yan Y."/>
            <person name="Sichtig H."/>
        </authorList>
    </citation>
    <scope>NUCLEOTIDE SEQUENCE [LARGE SCALE GENOMIC DNA]</scope>
    <source>
        <strain evidence="1 4">FDAARGOS_890</strain>
    </source>
</reference>
<evidence type="ECO:0000313" key="1">
    <source>
        <dbReference type="EMBL" id="QPS82984.1"/>
    </source>
</evidence>
<proteinExistence type="predicted"/>
<reference evidence="2 3" key="1">
    <citation type="submission" date="2016-10" db="EMBL/GenBank/DDBJ databases">
        <authorList>
            <person name="de Groot N.N."/>
        </authorList>
    </citation>
    <scope>NUCLEOTIDE SEQUENCE [LARGE SCALE GENOMIC DNA]</scope>
    <source>
        <strain evidence="2 3">LMG 24775</strain>
    </source>
</reference>
<sequence length="119" mass="13614">MQYSFDQLLDMLLSLLEAAPACSSRDQAFEQLRTLWLQTHTYFAAPESELRRIAGRRLVEPHGWKDLDKDPCYLDHDPGNGSALRIYLHRDGGMVIQRLQGDGRQILFSRLGMQLQPAS</sequence>
<dbReference type="Proteomes" id="UP000595064">
    <property type="component" value="Chromosome"/>
</dbReference>
<dbReference type="EMBL" id="FNPE01000037">
    <property type="protein sequence ID" value="SDZ57279.1"/>
    <property type="molecule type" value="Genomic_DNA"/>
</dbReference>
<dbReference type="EMBL" id="CP065748">
    <property type="protein sequence ID" value="QPS82984.1"/>
    <property type="molecule type" value="Genomic_DNA"/>
</dbReference>
<evidence type="ECO:0000313" key="3">
    <source>
        <dbReference type="Proteomes" id="UP000183417"/>
    </source>
</evidence>